<dbReference type="EMBL" id="RAPY01000007">
    <property type="protein sequence ID" value="RKE43444.1"/>
    <property type="molecule type" value="Genomic_DNA"/>
</dbReference>
<feature type="compositionally biased region" description="Low complexity" evidence="11">
    <location>
        <begin position="101"/>
        <end position="132"/>
    </location>
</feature>
<evidence type="ECO:0000256" key="9">
    <source>
        <dbReference type="ARBA" id="ARBA00023136"/>
    </source>
</evidence>
<dbReference type="PANTHER" id="PTHR34182:SF1">
    <property type="entry name" value="PROTEIN-EXPORT MEMBRANE PROTEIN SECG"/>
    <property type="match status" value="1"/>
</dbReference>
<dbReference type="GO" id="GO:0043952">
    <property type="term" value="P:protein transport by the Sec complex"/>
    <property type="evidence" value="ECO:0007669"/>
    <property type="project" value="TreeGrafter"/>
</dbReference>
<keyword evidence="13" id="KW-1185">Reference proteome</keyword>
<evidence type="ECO:0000256" key="2">
    <source>
        <dbReference type="ARBA" id="ARBA00008445"/>
    </source>
</evidence>
<name>A0A420AG22_SPHD1</name>
<dbReference type="Pfam" id="PF03840">
    <property type="entry name" value="SecG"/>
    <property type="match status" value="1"/>
</dbReference>
<keyword evidence="9 10" id="KW-0472">Membrane</keyword>
<dbReference type="OrthoDB" id="1122493at2"/>
<dbReference type="GO" id="GO:0009306">
    <property type="term" value="P:protein secretion"/>
    <property type="evidence" value="ECO:0007669"/>
    <property type="project" value="UniProtKB-UniRule"/>
</dbReference>
<evidence type="ECO:0000256" key="7">
    <source>
        <dbReference type="ARBA" id="ARBA00022989"/>
    </source>
</evidence>
<comment type="caution">
    <text evidence="12">The sequence shown here is derived from an EMBL/GenBank/DDBJ whole genome shotgun (WGS) entry which is preliminary data.</text>
</comment>
<dbReference type="NCBIfam" id="TIGR00810">
    <property type="entry name" value="secG"/>
    <property type="match status" value="1"/>
</dbReference>
<evidence type="ECO:0000313" key="13">
    <source>
        <dbReference type="Proteomes" id="UP000286246"/>
    </source>
</evidence>
<sequence length="139" mass="14037">MQGLLIGLIILASIILAFLVLIQNPKGGGLSSGFSGGTNLMGVKRTGDFLEKGTWIMVIAIMIFSLGVNIMGSSPSTSKGGLGGQIEAPAQQQGPLNLGTPAQKPAGAPAGQEQAAPAQSEQKTPATTPAAKPTEEAKK</sequence>
<keyword evidence="5 10" id="KW-0812">Transmembrane</keyword>
<evidence type="ECO:0000256" key="8">
    <source>
        <dbReference type="ARBA" id="ARBA00023010"/>
    </source>
</evidence>
<dbReference type="RefSeq" id="WP_120261813.1">
    <property type="nucleotide sequence ID" value="NZ_RAPY01000007.1"/>
</dbReference>
<evidence type="ECO:0000256" key="10">
    <source>
        <dbReference type="RuleBase" id="RU365087"/>
    </source>
</evidence>
<comment type="function">
    <text evidence="10">Involved in protein export. Participates in an early event of protein translocation.</text>
</comment>
<dbReference type="PANTHER" id="PTHR34182">
    <property type="entry name" value="PROTEIN-EXPORT MEMBRANE PROTEIN SECG"/>
    <property type="match status" value="1"/>
</dbReference>
<feature type="region of interest" description="Disordered" evidence="11">
    <location>
        <begin position="76"/>
        <end position="139"/>
    </location>
</feature>
<keyword evidence="8 10" id="KW-0811">Translocation</keyword>
<protein>
    <recommendedName>
        <fullName evidence="10">Protein-export membrane protein SecG</fullName>
    </recommendedName>
</protein>
<comment type="subcellular location">
    <subcellularLocation>
        <location evidence="1 10">Cell membrane</location>
        <topology evidence="1 10">Multi-pass membrane protein</topology>
    </subcellularLocation>
</comment>
<gene>
    <name evidence="12" type="ORF">DFQ12_5230</name>
</gene>
<evidence type="ECO:0000256" key="1">
    <source>
        <dbReference type="ARBA" id="ARBA00004651"/>
    </source>
</evidence>
<organism evidence="12 13">
    <name type="scientific">Sphingobacterium detergens</name>
    <dbReference type="NCBI Taxonomy" id="1145106"/>
    <lineage>
        <taxon>Bacteria</taxon>
        <taxon>Pseudomonadati</taxon>
        <taxon>Bacteroidota</taxon>
        <taxon>Sphingobacteriia</taxon>
        <taxon>Sphingobacteriales</taxon>
        <taxon>Sphingobacteriaceae</taxon>
        <taxon>Sphingobacterium</taxon>
    </lineage>
</organism>
<accession>A0A420AG22</accession>
<evidence type="ECO:0000313" key="12">
    <source>
        <dbReference type="EMBL" id="RKE43444.1"/>
    </source>
</evidence>
<dbReference type="GO" id="GO:0005886">
    <property type="term" value="C:plasma membrane"/>
    <property type="evidence" value="ECO:0007669"/>
    <property type="project" value="UniProtKB-SubCell"/>
</dbReference>
<dbReference type="GO" id="GO:0015450">
    <property type="term" value="F:protein-transporting ATPase activity"/>
    <property type="evidence" value="ECO:0007669"/>
    <property type="project" value="UniProtKB-UniRule"/>
</dbReference>
<comment type="caution">
    <text evidence="10">Lacks conserved residue(s) required for the propagation of feature annotation.</text>
</comment>
<dbReference type="GO" id="GO:0065002">
    <property type="term" value="P:intracellular protein transmembrane transport"/>
    <property type="evidence" value="ECO:0007669"/>
    <property type="project" value="TreeGrafter"/>
</dbReference>
<dbReference type="Proteomes" id="UP000286246">
    <property type="component" value="Unassembled WGS sequence"/>
</dbReference>
<dbReference type="InterPro" id="IPR004692">
    <property type="entry name" value="SecG"/>
</dbReference>
<comment type="similarity">
    <text evidence="2 10">Belongs to the SecG family.</text>
</comment>
<dbReference type="AlphaFoldDB" id="A0A420AG22"/>
<feature type="transmembrane region" description="Helical" evidence="10">
    <location>
        <begin position="55"/>
        <end position="72"/>
    </location>
</feature>
<keyword evidence="7 10" id="KW-1133">Transmembrane helix</keyword>
<evidence type="ECO:0000256" key="4">
    <source>
        <dbReference type="ARBA" id="ARBA00022475"/>
    </source>
</evidence>
<keyword evidence="3 10" id="KW-0813">Transport</keyword>
<reference evidence="12 13" key="1">
    <citation type="submission" date="2018-09" db="EMBL/GenBank/DDBJ databases">
        <title>Genomic Encyclopedia of Type Strains, Phase III (KMG-III): the genomes of soil and plant-associated and newly described type strains.</title>
        <authorList>
            <person name="Whitman W."/>
        </authorList>
    </citation>
    <scope>NUCLEOTIDE SEQUENCE [LARGE SCALE GENOMIC DNA]</scope>
    <source>
        <strain evidence="12 13">CECT 7938</strain>
    </source>
</reference>
<keyword evidence="4 10" id="KW-1003">Cell membrane</keyword>
<proteinExistence type="inferred from homology"/>
<evidence type="ECO:0000256" key="3">
    <source>
        <dbReference type="ARBA" id="ARBA00022448"/>
    </source>
</evidence>
<keyword evidence="6 10" id="KW-0653">Protein transport</keyword>
<evidence type="ECO:0000256" key="6">
    <source>
        <dbReference type="ARBA" id="ARBA00022927"/>
    </source>
</evidence>
<evidence type="ECO:0000256" key="5">
    <source>
        <dbReference type="ARBA" id="ARBA00022692"/>
    </source>
</evidence>
<evidence type="ECO:0000256" key="11">
    <source>
        <dbReference type="SAM" id="MobiDB-lite"/>
    </source>
</evidence>